<keyword evidence="10" id="KW-0998">Cell outer membrane</keyword>
<reference evidence="12" key="1">
    <citation type="submission" date="2022-08" db="EMBL/GenBank/DDBJ databases">
        <authorList>
            <person name="Dzunkova M."/>
            <person name="La Clair J."/>
            <person name="Tyml T."/>
            <person name="Doud D."/>
            <person name="Schulz F."/>
            <person name="Piquer S."/>
            <person name="Porcel Sanchis D."/>
            <person name="Osborn A."/>
            <person name="Robinson D."/>
            <person name="Louie K.B."/>
            <person name="Bowen B.P."/>
            <person name="Bowers R."/>
            <person name="Lee J."/>
            <person name="Arnau Llombart V."/>
            <person name="Diaz Villanueva W."/>
            <person name="Gosliner T."/>
            <person name="Northen T."/>
            <person name="Cheng J.-F."/>
            <person name="Burkart M.D."/>
            <person name="Woyke T."/>
        </authorList>
    </citation>
    <scope>NUCLEOTIDE SEQUENCE</scope>
    <source>
        <strain evidence="12">Df01</strain>
    </source>
</reference>
<evidence type="ECO:0000313" key="12">
    <source>
        <dbReference type="EMBL" id="MDM5147637.1"/>
    </source>
</evidence>
<name>A0ABT7QLV6_9GAMM</name>
<evidence type="ECO:0000256" key="5">
    <source>
        <dbReference type="ARBA" id="ARBA00022692"/>
    </source>
</evidence>
<comment type="subunit">
    <text evidence="2">Homotrimer.</text>
</comment>
<dbReference type="InterPro" id="IPR033900">
    <property type="entry name" value="Gram_neg_porin_domain"/>
</dbReference>
<keyword evidence="8" id="KW-0626">Porin</keyword>
<evidence type="ECO:0000256" key="2">
    <source>
        <dbReference type="ARBA" id="ARBA00011233"/>
    </source>
</evidence>
<keyword evidence="6" id="KW-0732">Signal</keyword>
<sequence length="378" mass="41431">AQDTSGMQYTSASEGFWASLRVHFNSGERSDSDIEIKSSHGPYRIYGSSSRFGARGSNDLGNGLVGFYAYEVGMFARTGLELETRQLHVGLRGAFGEVRAGSFWTAPFNMVYGSTDVANRQSGAIVFAPVGGFPNLLPGIISRSVQYTTPDLNGFQGAVVASMINDGPPGVSTRTNAKNTIDYWALAGSYSISGFTVAGTYNTRADYGDTLMHEDEPLDEFVRHAGGAHPEGEGVENDSFWCVECRYNDVDSWAIRLAYEQDNWYVTSWYGEIDYSGVSYIFDSTKDGVTTRVVNIPSDPKLFSFAAGIAVDNVDFYVVYDSVDNAQGAYSAKDNFGTVGVQYNFTSKSRIWAEYVGQKAGTEMYTDDYVNIGLRHDF</sequence>
<dbReference type="Proteomes" id="UP001168167">
    <property type="component" value="Unassembled WGS sequence"/>
</dbReference>
<comment type="caution">
    <text evidence="12">The sequence shown here is derived from an EMBL/GenBank/DDBJ whole genome shotgun (WGS) entry which is preliminary data.</text>
</comment>
<accession>A0ABT7QLV6</accession>
<evidence type="ECO:0000256" key="9">
    <source>
        <dbReference type="ARBA" id="ARBA00023136"/>
    </source>
</evidence>
<dbReference type="InterPro" id="IPR050298">
    <property type="entry name" value="Gram-neg_bact_OMP"/>
</dbReference>
<evidence type="ECO:0000256" key="10">
    <source>
        <dbReference type="ARBA" id="ARBA00023237"/>
    </source>
</evidence>
<dbReference type="InterPro" id="IPR023614">
    <property type="entry name" value="Porin_dom_sf"/>
</dbReference>
<keyword evidence="5" id="KW-0812">Transmembrane</keyword>
<reference evidence="12" key="2">
    <citation type="journal article" date="2023" name="Microbiome">
        <title>Synthase-selected sorting approach identifies a beta-lactone synthase in a nudibranch symbiotic bacterium.</title>
        <authorList>
            <person name="Dzunkova M."/>
            <person name="La Clair J.J."/>
            <person name="Tyml T."/>
            <person name="Doud D."/>
            <person name="Schulz F."/>
            <person name="Piquer-Esteban S."/>
            <person name="Porcel Sanchis D."/>
            <person name="Osborn A."/>
            <person name="Robinson D."/>
            <person name="Louie K.B."/>
            <person name="Bowen B.P."/>
            <person name="Bowers R.M."/>
            <person name="Lee J."/>
            <person name="Arnau V."/>
            <person name="Diaz-Villanueva W."/>
            <person name="Stepanauskas R."/>
            <person name="Gosliner T."/>
            <person name="Date S.V."/>
            <person name="Northen T.R."/>
            <person name="Cheng J.F."/>
            <person name="Burkart M.D."/>
            <person name="Woyke T."/>
        </authorList>
    </citation>
    <scope>NUCLEOTIDE SEQUENCE</scope>
    <source>
        <strain evidence="12">Df01</strain>
    </source>
</reference>
<evidence type="ECO:0000256" key="7">
    <source>
        <dbReference type="ARBA" id="ARBA00023065"/>
    </source>
</evidence>
<dbReference type="Gene3D" id="2.40.160.10">
    <property type="entry name" value="Porin"/>
    <property type="match status" value="1"/>
</dbReference>
<keyword evidence="3" id="KW-0813">Transport</keyword>
<dbReference type="PANTHER" id="PTHR34501:SF9">
    <property type="entry name" value="MAJOR OUTER MEMBRANE PROTEIN P.IA"/>
    <property type="match status" value="1"/>
</dbReference>
<evidence type="ECO:0000256" key="6">
    <source>
        <dbReference type="ARBA" id="ARBA00022729"/>
    </source>
</evidence>
<dbReference type="Pfam" id="PF13609">
    <property type="entry name" value="Porin_4"/>
    <property type="match status" value="1"/>
</dbReference>
<protein>
    <submittedName>
        <fullName evidence="12">Porin</fullName>
    </submittedName>
</protein>
<feature type="domain" description="Porin" evidence="11">
    <location>
        <begin position="48"/>
        <end position="355"/>
    </location>
</feature>
<proteinExistence type="predicted"/>
<evidence type="ECO:0000259" key="11">
    <source>
        <dbReference type="Pfam" id="PF13609"/>
    </source>
</evidence>
<dbReference type="SUPFAM" id="SSF56935">
    <property type="entry name" value="Porins"/>
    <property type="match status" value="1"/>
</dbReference>
<organism evidence="12 13">
    <name type="scientific">Candidatus Doriopsillibacter californiensis</name>
    <dbReference type="NCBI Taxonomy" id="2970740"/>
    <lineage>
        <taxon>Bacteria</taxon>
        <taxon>Pseudomonadati</taxon>
        <taxon>Pseudomonadota</taxon>
        <taxon>Gammaproteobacteria</taxon>
        <taxon>Candidatus Tethybacterales</taxon>
        <taxon>Candidatus Persebacteraceae</taxon>
        <taxon>Candidatus Doriopsillibacter</taxon>
    </lineage>
</organism>
<dbReference type="PANTHER" id="PTHR34501">
    <property type="entry name" value="PROTEIN YDDL-RELATED"/>
    <property type="match status" value="1"/>
</dbReference>
<dbReference type="CDD" id="cd00342">
    <property type="entry name" value="gram_neg_porins"/>
    <property type="match status" value="1"/>
</dbReference>
<evidence type="ECO:0000313" key="13">
    <source>
        <dbReference type="Proteomes" id="UP001168167"/>
    </source>
</evidence>
<evidence type="ECO:0000256" key="4">
    <source>
        <dbReference type="ARBA" id="ARBA00022452"/>
    </source>
</evidence>
<keyword evidence="7" id="KW-0406">Ion transport</keyword>
<gene>
    <name evidence="12" type="ORF">NQX30_04535</name>
</gene>
<dbReference type="InterPro" id="IPR002299">
    <property type="entry name" value="Porin_Neis"/>
</dbReference>
<comment type="subcellular location">
    <subcellularLocation>
        <location evidence="1">Cell outer membrane</location>
        <topology evidence="1">Multi-pass membrane protein</topology>
    </subcellularLocation>
</comment>
<evidence type="ECO:0000256" key="8">
    <source>
        <dbReference type="ARBA" id="ARBA00023114"/>
    </source>
</evidence>
<keyword evidence="9" id="KW-0472">Membrane</keyword>
<evidence type="ECO:0000256" key="3">
    <source>
        <dbReference type="ARBA" id="ARBA00022448"/>
    </source>
</evidence>
<feature type="non-terminal residue" evidence="12">
    <location>
        <position position="1"/>
    </location>
</feature>
<keyword evidence="13" id="KW-1185">Reference proteome</keyword>
<keyword evidence="4" id="KW-1134">Transmembrane beta strand</keyword>
<dbReference type="PRINTS" id="PR00184">
    <property type="entry name" value="NEISSPPORIN"/>
</dbReference>
<dbReference type="EMBL" id="JANQAO010000002">
    <property type="protein sequence ID" value="MDM5147637.1"/>
    <property type="molecule type" value="Genomic_DNA"/>
</dbReference>
<evidence type="ECO:0000256" key="1">
    <source>
        <dbReference type="ARBA" id="ARBA00004571"/>
    </source>
</evidence>